<keyword evidence="5" id="KW-0001">2Fe-2S</keyword>
<evidence type="ECO:0000256" key="2">
    <source>
        <dbReference type="ARBA" id="ARBA00004141"/>
    </source>
</evidence>
<accession>A0A2S7XJC1</accession>
<dbReference type="GO" id="GO:0051537">
    <property type="term" value="F:2 iron, 2 sulfur cluster binding"/>
    <property type="evidence" value="ECO:0007669"/>
    <property type="project" value="UniProtKB-KW"/>
</dbReference>
<evidence type="ECO:0000259" key="15">
    <source>
        <dbReference type="PROSITE" id="PS51384"/>
    </source>
</evidence>
<dbReference type="SUPFAM" id="SSF52343">
    <property type="entry name" value="Ferredoxin reductase-like, C-terminal NADP-linked domain"/>
    <property type="match status" value="1"/>
</dbReference>
<dbReference type="EMBL" id="MSCP01000001">
    <property type="protein sequence ID" value="PQJ93578.1"/>
    <property type="molecule type" value="Genomic_DNA"/>
</dbReference>
<feature type="signal peptide" evidence="14">
    <location>
        <begin position="1"/>
        <end position="17"/>
    </location>
</feature>
<sequence length="441" mass="50186">MRKFTIFLLLLWLPSFASSVSELDNIMDLRKQLIVLTGWLGFAYMGGAIILSSRFKWVEHLVKGLDKGYTLHKKLGILAFITLILHWSVIKSAHWAVQLGWLIRPLHKGKGKEQLLSVVDWVSIAEKVGDISFKFFIIFTIISLVERVSYKKFKGIHKIGGVLMLAGIFHTLLLIKWDLSLIPMNIAIILLSLISVWCALLSLTGSIGKKNKTKGEVIQVDKFKSEPDLTVVARLKIKLENSLQYKEGQFAYINFHDGEAPHPFSILNYDEDTKLVEFGIKDLGDYTHQLVNEIKIRTKVTVEGGYGYFQVSSDANQVWIGAGIGIVPLLSRLYWLKKISDRGQNKIEKIDLFYCVNSEKEAFFNTEIKSILQGIDFIELHLIESDKGNRLTSKQVLQTIDSKYYSVSFCGPEAFGMSLKDSLIREGMLENAFHKEIFKMR</sequence>
<dbReference type="Gene3D" id="2.40.30.10">
    <property type="entry name" value="Translation factors"/>
    <property type="match status" value="1"/>
</dbReference>
<dbReference type="SUPFAM" id="SSF63380">
    <property type="entry name" value="Riboflavin synthase domain-like"/>
    <property type="match status" value="1"/>
</dbReference>
<dbReference type="RefSeq" id="WP_105063140.1">
    <property type="nucleotide sequence ID" value="NZ_BSOU01000003.1"/>
</dbReference>
<dbReference type="Pfam" id="PF01794">
    <property type="entry name" value="Ferric_reduct"/>
    <property type="match status" value="1"/>
</dbReference>
<feature type="transmembrane region" description="Helical" evidence="13">
    <location>
        <begin position="156"/>
        <end position="175"/>
    </location>
</feature>
<evidence type="ECO:0000256" key="8">
    <source>
        <dbReference type="ARBA" id="ARBA00022989"/>
    </source>
</evidence>
<dbReference type="GO" id="GO:0046872">
    <property type="term" value="F:metal ion binding"/>
    <property type="evidence" value="ECO:0007669"/>
    <property type="project" value="UniProtKB-KW"/>
</dbReference>
<keyword evidence="14" id="KW-0732">Signal</keyword>
<feature type="transmembrane region" description="Helical" evidence="13">
    <location>
        <begin position="33"/>
        <end position="55"/>
    </location>
</feature>
<dbReference type="InterPro" id="IPR050415">
    <property type="entry name" value="MRET"/>
</dbReference>
<evidence type="ECO:0000256" key="12">
    <source>
        <dbReference type="ARBA" id="ARBA00023136"/>
    </source>
</evidence>
<feature type="transmembrane region" description="Helical" evidence="13">
    <location>
        <begin position="181"/>
        <end position="204"/>
    </location>
</feature>
<keyword evidence="7" id="KW-0274">FAD</keyword>
<evidence type="ECO:0000313" key="18">
    <source>
        <dbReference type="Proteomes" id="UP000239273"/>
    </source>
</evidence>
<organism evidence="17 18">
    <name type="scientific">Aliivibrio sifiae</name>
    <dbReference type="NCBI Taxonomy" id="566293"/>
    <lineage>
        <taxon>Bacteria</taxon>
        <taxon>Pseudomonadati</taxon>
        <taxon>Pseudomonadota</taxon>
        <taxon>Gammaproteobacteria</taxon>
        <taxon>Vibrionales</taxon>
        <taxon>Vibrionaceae</taxon>
        <taxon>Aliivibrio</taxon>
    </lineage>
</organism>
<dbReference type="Pfam" id="PF08022">
    <property type="entry name" value="FAD_binding_8"/>
    <property type="match status" value="1"/>
</dbReference>
<dbReference type="OrthoDB" id="9796486at2"/>
<feature type="transmembrane region" description="Helical" evidence="13">
    <location>
        <begin position="75"/>
        <end position="97"/>
    </location>
</feature>
<name>A0A2S7XJC1_9GAMM</name>
<evidence type="ECO:0000256" key="13">
    <source>
        <dbReference type="SAM" id="Phobius"/>
    </source>
</evidence>
<dbReference type="CDD" id="cd06198">
    <property type="entry name" value="FNR_like_3"/>
    <property type="match status" value="1"/>
</dbReference>
<evidence type="ECO:0000313" key="19">
    <source>
        <dbReference type="Proteomes" id="UP001156660"/>
    </source>
</evidence>
<evidence type="ECO:0000256" key="11">
    <source>
        <dbReference type="ARBA" id="ARBA00023014"/>
    </source>
</evidence>
<feature type="chain" id="PRO_5015392653" evidence="14">
    <location>
        <begin position="18"/>
        <end position="441"/>
    </location>
</feature>
<dbReference type="GO" id="GO:0016020">
    <property type="term" value="C:membrane"/>
    <property type="evidence" value="ECO:0007669"/>
    <property type="project" value="UniProtKB-SubCell"/>
</dbReference>
<keyword evidence="9" id="KW-0560">Oxidoreductase</keyword>
<keyword evidence="4 13" id="KW-0812">Transmembrane</keyword>
<dbReference type="GO" id="GO:0016491">
    <property type="term" value="F:oxidoreductase activity"/>
    <property type="evidence" value="ECO:0007669"/>
    <property type="project" value="UniProtKB-KW"/>
</dbReference>
<keyword evidence="10" id="KW-0408">Iron</keyword>
<reference evidence="16" key="1">
    <citation type="journal article" date="2014" name="Int. J. Syst. Evol. Microbiol.">
        <title>Complete genome of a new Firmicutes species belonging to the dominant human colonic microbiota ('Ruminococcus bicirculans') reveals two chromosomes and a selective capacity to utilize plant glucans.</title>
        <authorList>
            <consortium name="NISC Comparative Sequencing Program"/>
            <person name="Wegmann U."/>
            <person name="Louis P."/>
            <person name="Goesmann A."/>
            <person name="Henrissat B."/>
            <person name="Duncan S.H."/>
            <person name="Flint H.J."/>
        </authorList>
    </citation>
    <scope>NUCLEOTIDE SEQUENCE</scope>
    <source>
        <strain evidence="16">NBRC 105001</strain>
    </source>
</reference>
<comment type="caution">
    <text evidence="17">The sequence shown here is derived from an EMBL/GenBank/DDBJ whole genome shotgun (WGS) entry which is preliminary data.</text>
</comment>
<dbReference type="EMBL" id="BSOU01000003">
    <property type="protein sequence ID" value="GLR74324.1"/>
    <property type="molecule type" value="Genomic_DNA"/>
</dbReference>
<evidence type="ECO:0000313" key="16">
    <source>
        <dbReference type="EMBL" id="GLR74324.1"/>
    </source>
</evidence>
<dbReference type="Proteomes" id="UP001156660">
    <property type="component" value="Unassembled WGS sequence"/>
</dbReference>
<dbReference type="PANTHER" id="PTHR47354">
    <property type="entry name" value="NADH OXIDOREDUCTASE HCR"/>
    <property type="match status" value="1"/>
</dbReference>
<dbReference type="PANTHER" id="PTHR47354:SF8">
    <property type="entry name" value="1,2-PHENYLACETYL-COA EPOXIDASE, SUBUNIT E"/>
    <property type="match status" value="1"/>
</dbReference>
<dbReference type="Gene3D" id="3.40.50.80">
    <property type="entry name" value="Nucleotide-binding domain of ferredoxin-NADP reductase (FNR) module"/>
    <property type="match status" value="1"/>
</dbReference>
<dbReference type="InterPro" id="IPR039261">
    <property type="entry name" value="FNR_nucleotide-bd"/>
</dbReference>
<evidence type="ECO:0000256" key="6">
    <source>
        <dbReference type="ARBA" id="ARBA00022723"/>
    </source>
</evidence>
<evidence type="ECO:0000256" key="14">
    <source>
        <dbReference type="SAM" id="SignalP"/>
    </source>
</evidence>
<proteinExistence type="predicted"/>
<dbReference type="InterPro" id="IPR017927">
    <property type="entry name" value="FAD-bd_FR_type"/>
</dbReference>
<dbReference type="InterPro" id="IPR017938">
    <property type="entry name" value="Riboflavin_synthase-like_b-brl"/>
</dbReference>
<keyword evidence="6" id="KW-0479">Metal-binding</keyword>
<keyword evidence="11" id="KW-0411">Iron-sulfur</keyword>
<dbReference type="AlphaFoldDB" id="A0A2S7XJC1"/>
<comment type="subcellular location">
    <subcellularLocation>
        <location evidence="2">Membrane</location>
        <topology evidence="2">Multi-pass membrane protein</topology>
    </subcellularLocation>
</comment>
<keyword evidence="12 13" id="KW-0472">Membrane</keyword>
<feature type="domain" description="FAD-binding FR-type" evidence="15">
    <location>
        <begin position="210"/>
        <end position="312"/>
    </location>
</feature>
<protein>
    <submittedName>
        <fullName evidence="17">Oxidoreductase</fullName>
    </submittedName>
</protein>
<dbReference type="InterPro" id="IPR013130">
    <property type="entry name" value="Fe3_Rdtase_TM_dom"/>
</dbReference>
<comment type="cofactor">
    <cofactor evidence="1">
        <name>FAD</name>
        <dbReference type="ChEBI" id="CHEBI:57692"/>
    </cofactor>
</comment>
<dbReference type="GO" id="GO:0050660">
    <property type="term" value="F:flavin adenine dinucleotide binding"/>
    <property type="evidence" value="ECO:0007669"/>
    <property type="project" value="TreeGrafter"/>
</dbReference>
<dbReference type="Proteomes" id="UP000239273">
    <property type="component" value="Unassembled WGS sequence"/>
</dbReference>
<reference evidence="19" key="3">
    <citation type="journal article" date="2019" name="Int. J. Syst. Evol. Microbiol.">
        <title>The Global Catalogue of Microorganisms (GCM) 10K type strain sequencing project: providing services to taxonomists for standard genome sequencing and annotation.</title>
        <authorList>
            <consortium name="The Broad Institute Genomics Platform"/>
            <consortium name="The Broad Institute Genome Sequencing Center for Infectious Disease"/>
            <person name="Wu L."/>
            <person name="Ma J."/>
        </authorList>
    </citation>
    <scope>NUCLEOTIDE SEQUENCE [LARGE SCALE GENOMIC DNA]</scope>
    <source>
        <strain evidence="19">NBRC 105001</strain>
    </source>
</reference>
<reference evidence="16" key="4">
    <citation type="submission" date="2023-01" db="EMBL/GenBank/DDBJ databases">
        <title>Draft genome sequence of Aliivibrio sifiae strain NBRC 105001.</title>
        <authorList>
            <person name="Sun Q."/>
            <person name="Mori K."/>
        </authorList>
    </citation>
    <scope>NUCLEOTIDE SEQUENCE</scope>
    <source>
        <strain evidence="16">NBRC 105001</strain>
    </source>
</reference>
<reference evidence="17 18" key="2">
    <citation type="submission" date="2016-12" db="EMBL/GenBank/DDBJ databases">
        <title>Diversity of luminous bacteria.</title>
        <authorList>
            <person name="Yoshizawa S."/>
            <person name="Kogure K."/>
        </authorList>
    </citation>
    <scope>NUCLEOTIDE SEQUENCE [LARGE SCALE GENOMIC DNA]</scope>
    <source>
        <strain evidence="17 18">NBRC 105001</strain>
    </source>
</reference>
<evidence type="ECO:0000256" key="9">
    <source>
        <dbReference type="ARBA" id="ARBA00023002"/>
    </source>
</evidence>
<keyword evidence="19" id="KW-1185">Reference proteome</keyword>
<dbReference type="InterPro" id="IPR013112">
    <property type="entry name" value="FAD-bd_8"/>
</dbReference>
<keyword evidence="3" id="KW-0285">Flavoprotein</keyword>
<evidence type="ECO:0000256" key="5">
    <source>
        <dbReference type="ARBA" id="ARBA00022714"/>
    </source>
</evidence>
<evidence type="ECO:0000256" key="1">
    <source>
        <dbReference type="ARBA" id="ARBA00001974"/>
    </source>
</evidence>
<evidence type="ECO:0000313" key="17">
    <source>
        <dbReference type="EMBL" id="PQJ93578.1"/>
    </source>
</evidence>
<evidence type="ECO:0000256" key="4">
    <source>
        <dbReference type="ARBA" id="ARBA00022692"/>
    </source>
</evidence>
<dbReference type="PROSITE" id="PS51384">
    <property type="entry name" value="FAD_FR"/>
    <property type="match status" value="1"/>
</dbReference>
<evidence type="ECO:0000256" key="7">
    <source>
        <dbReference type="ARBA" id="ARBA00022827"/>
    </source>
</evidence>
<evidence type="ECO:0000256" key="3">
    <source>
        <dbReference type="ARBA" id="ARBA00022630"/>
    </source>
</evidence>
<evidence type="ECO:0000256" key="10">
    <source>
        <dbReference type="ARBA" id="ARBA00023004"/>
    </source>
</evidence>
<keyword evidence="8 13" id="KW-1133">Transmembrane helix</keyword>
<gene>
    <name evidence="17" type="ORF">BTO23_05665</name>
    <name evidence="16" type="ORF">GCM10007855_11980</name>
</gene>